<keyword evidence="4" id="KW-1185">Reference proteome</keyword>
<protein>
    <recommendedName>
        <fullName evidence="5">Lipoprotein</fullName>
    </recommendedName>
</protein>
<dbReference type="AlphaFoldDB" id="A0A261UXD8"/>
<keyword evidence="2" id="KW-0732">Signal</keyword>
<name>A0A261UXD8_9BORD</name>
<evidence type="ECO:0008006" key="5">
    <source>
        <dbReference type="Google" id="ProtNLM"/>
    </source>
</evidence>
<sequence length="90" mass="9819">MLIRRTALLFLVALVSACSSTKTSPDVPSGKAASSSPTVTTSQAADSCRSNRSKCIYKGQYEAGERDYAEKEAKRLNMAELERLRRAFGN</sequence>
<evidence type="ECO:0000313" key="4">
    <source>
        <dbReference type="Proteomes" id="UP000215767"/>
    </source>
</evidence>
<feature type="chain" id="PRO_5013374503" description="Lipoprotein" evidence="2">
    <location>
        <begin position="18"/>
        <end position="90"/>
    </location>
</feature>
<dbReference type="Proteomes" id="UP000215767">
    <property type="component" value="Unassembled WGS sequence"/>
</dbReference>
<evidence type="ECO:0000256" key="1">
    <source>
        <dbReference type="SAM" id="MobiDB-lite"/>
    </source>
</evidence>
<gene>
    <name evidence="3" type="ORF">CAL28_02100</name>
</gene>
<dbReference type="PROSITE" id="PS51257">
    <property type="entry name" value="PROKAR_LIPOPROTEIN"/>
    <property type="match status" value="1"/>
</dbReference>
<organism evidence="3 4">
    <name type="scientific">Bordetella genomosp. 11</name>
    <dbReference type="NCBI Taxonomy" id="1416808"/>
    <lineage>
        <taxon>Bacteria</taxon>
        <taxon>Pseudomonadati</taxon>
        <taxon>Pseudomonadota</taxon>
        <taxon>Betaproteobacteria</taxon>
        <taxon>Burkholderiales</taxon>
        <taxon>Alcaligenaceae</taxon>
        <taxon>Bordetella</taxon>
    </lineage>
</organism>
<feature type="signal peptide" evidence="2">
    <location>
        <begin position="1"/>
        <end position="17"/>
    </location>
</feature>
<accession>A0A261UXD8</accession>
<reference evidence="4" key="1">
    <citation type="submission" date="2017-05" db="EMBL/GenBank/DDBJ databases">
        <title>Complete and WGS of Bordetella genogroups.</title>
        <authorList>
            <person name="Spilker T."/>
            <person name="Lipuma J."/>
        </authorList>
    </citation>
    <scope>NUCLEOTIDE SEQUENCE [LARGE SCALE GENOMIC DNA]</scope>
    <source>
        <strain evidence="4">AU8856</strain>
    </source>
</reference>
<proteinExistence type="predicted"/>
<dbReference type="EMBL" id="NEVS01000001">
    <property type="protein sequence ID" value="OZI66549.1"/>
    <property type="molecule type" value="Genomic_DNA"/>
</dbReference>
<comment type="caution">
    <text evidence="3">The sequence shown here is derived from an EMBL/GenBank/DDBJ whole genome shotgun (WGS) entry which is preliminary data.</text>
</comment>
<feature type="region of interest" description="Disordered" evidence="1">
    <location>
        <begin position="19"/>
        <end position="48"/>
    </location>
</feature>
<evidence type="ECO:0000313" key="3">
    <source>
        <dbReference type="EMBL" id="OZI66549.1"/>
    </source>
</evidence>
<evidence type="ECO:0000256" key="2">
    <source>
        <dbReference type="SAM" id="SignalP"/>
    </source>
</evidence>